<feature type="region of interest" description="Disordered" evidence="1">
    <location>
        <begin position="45"/>
        <end position="80"/>
    </location>
</feature>
<gene>
    <name evidence="2" type="ORF">PSTG_13701</name>
</gene>
<dbReference type="Proteomes" id="UP000054564">
    <property type="component" value="Unassembled WGS sequence"/>
</dbReference>
<keyword evidence="3" id="KW-1185">Reference proteome</keyword>
<evidence type="ECO:0000313" key="2">
    <source>
        <dbReference type="EMBL" id="KNE92912.1"/>
    </source>
</evidence>
<evidence type="ECO:0000313" key="3">
    <source>
        <dbReference type="Proteomes" id="UP000054564"/>
    </source>
</evidence>
<name>A0A0L0V0V2_9BASI</name>
<proteinExistence type="predicted"/>
<reference evidence="3" key="1">
    <citation type="submission" date="2014-03" db="EMBL/GenBank/DDBJ databases">
        <title>The Genome Sequence of Puccinia striiformis f. sp. tritici PST-78.</title>
        <authorList>
            <consortium name="The Broad Institute Genome Sequencing Platform"/>
            <person name="Cuomo C."/>
            <person name="Hulbert S."/>
            <person name="Chen X."/>
            <person name="Walker B."/>
            <person name="Young S.K."/>
            <person name="Zeng Q."/>
            <person name="Gargeya S."/>
            <person name="Fitzgerald M."/>
            <person name="Haas B."/>
            <person name="Abouelleil A."/>
            <person name="Alvarado L."/>
            <person name="Arachchi H.M."/>
            <person name="Berlin A.M."/>
            <person name="Chapman S.B."/>
            <person name="Goldberg J."/>
            <person name="Griggs A."/>
            <person name="Gujja S."/>
            <person name="Hansen M."/>
            <person name="Howarth C."/>
            <person name="Imamovic A."/>
            <person name="Larimer J."/>
            <person name="McCowan C."/>
            <person name="Montmayeur A."/>
            <person name="Murphy C."/>
            <person name="Neiman D."/>
            <person name="Pearson M."/>
            <person name="Priest M."/>
            <person name="Roberts A."/>
            <person name="Saif S."/>
            <person name="Shea T."/>
            <person name="Sisk P."/>
            <person name="Sykes S."/>
            <person name="Wortman J."/>
            <person name="Nusbaum C."/>
            <person name="Birren B."/>
        </authorList>
    </citation>
    <scope>NUCLEOTIDE SEQUENCE [LARGE SCALE GENOMIC DNA]</scope>
    <source>
        <strain evidence="3">race PST-78</strain>
    </source>
</reference>
<organism evidence="2 3">
    <name type="scientific">Puccinia striiformis f. sp. tritici PST-78</name>
    <dbReference type="NCBI Taxonomy" id="1165861"/>
    <lineage>
        <taxon>Eukaryota</taxon>
        <taxon>Fungi</taxon>
        <taxon>Dikarya</taxon>
        <taxon>Basidiomycota</taxon>
        <taxon>Pucciniomycotina</taxon>
        <taxon>Pucciniomycetes</taxon>
        <taxon>Pucciniales</taxon>
        <taxon>Pucciniaceae</taxon>
        <taxon>Puccinia</taxon>
    </lineage>
</organism>
<dbReference type="EMBL" id="AJIL01000150">
    <property type="protein sequence ID" value="KNE92912.1"/>
    <property type="molecule type" value="Genomic_DNA"/>
</dbReference>
<dbReference type="AlphaFoldDB" id="A0A0L0V0V2"/>
<evidence type="ECO:0000256" key="1">
    <source>
        <dbReference type="SAM" id="MobiDB-lite"/>
    </source>
</evidence>
<comment type="caution">
    <text evidence="2">The sequence shown here is derived from an EMBL/GenBank/DDBJ whole genome shotgun (WGS) entry which is preliminary data.</text>
</comment>
<feature type="compositionally biased region" description="Polar residues" evidence="1">
    <location>
        <begin position="52"/>
        <end position="70"/>
    </location>
</feature>
<sequence>MSNTRSSGQPLFPIADPEALLRTAKAERRREKLLAISTNSTIHVPSPAAKTLPSTSLNVTSASHPSTSFHTPNTSLPPNPPSQTFTPSLLLNNNMSDLNNAINTLLPSDTNPPKTGGAAGTKGTTLPSSKTAGKNAVADHYVELLLKLQHTAALQLQEEREHNFKERRADRERIACLENTLFDVVTKAEADKQDRLTPPPKSIRIDLQKFRIADGPHYKGPFQAIEPFLKWIQQLQIFFSTKSVIHDDDKIYVAGGLLEDTMLVGFYASEGALYAGKTWDEFKSRLFEVALPQR</sequence>
<feature type="region of interest" description="Disordered" evidence="1">
    <location>
        <begin position="107"/>
        <end position="131"/>
    </location>
</feature>
<protein>
    <submittedName>
        <fullName evidence="2">Uncharacterized protein</fullName>
    </submittedName>
</protein>
<accession>A0A0L0V0V2</accession>